<gene>
    <name evidence="2" type="primary">24</name>
    <name evidence="2" type="ORF">HGTV1_24</name>
</gene>
<evidence type="ECO:0000256" key="1">
    <source>
        <dbReference type="SAM" id="MobiDB-lite"/>
    </source>
</evidence>
<dbReference type="Proteomes" id="UP000202786">
    <property type="component" value="Segment"/>
</dbReference>
<organism evidence="2 3">
    <name type="scientific">Halogranum tailed virus 1</name>
    <dbReference type="NCBI Taxonomy" id="1273749"/>
    <lineage>
        <taxon>Viruses</taxon>
        <taxon>Duplodnaviria</taxon>
        <taxon>Heunggongvirae</taxon>
        <taxon>Uroviricota</taxon>
        <taxon>Caudoviricetes</taxon>
        <taxon>Thumleimavirales</taxon>
        <taxon>Halomagnusviridae</taxon>
        <taxon>Hagravirus</taxon>
        <taxon>Hagravirus capitaneum</taxon>
        <taxon>Hagravirus HGTV1</taxon>
    </lineage>
</organism>
<name>R4T6M7_9CAUD</name>
<protein>
    <submittedName>
        <fullName evidence="2">Baseplate V-like protein</fullName>
    </submittedName>
</protein>
<feature type="compositionally biased region" description="Low complexity" evidence="1">
    <location>
        <begin position="203"/>
        <end position="220"/>
    </location>
</feature>
<feature type="region of interest" description="Disordered" evidence="1">
    <location>
        <begin position="195"/>
        <end position="220"/>
    </location>
</feature>
<dbReference type="SUPFAM" id="SSF69255">
    <property type="entry name" value="gp5 N-terminal domain-like"/>
    <property type="match status" value="1"/>
</dbReference>
<evidence type="ECO:0000313" key="3">
    <source>
        <dbReference type="Proteomes" id="UP000202786"/>
    </source>
</evidence>
<dbReference type="InterPro" id="IPR037026">
    <property type="entry name" value="Vgr_OB-fold_dom_sf"/>
</dbReference>
<accession>R4T6M7</accession>
<dbReference type="KEGG" id="vg:16193959"/>
<keyword evidence="3" id="KW-1185">Reference proteome</keyword>
<sequence length="220" mass="23955">MPQFERTESSYLEQRIRDQIRLPQVGEIVKVREHTTTDDDNNFECDVLLRGEEQQRRGALVATPGRDSMHIPSVGDIVLVNFIDGTGEAPVITNVLYTNEKRPPLAQEGMVRQRKGNLYYEAHPDGDWMRISQKSNDDDSGSAANARIEIDDSGANPVVNIETNGADININVSGGQVKLGDPNGTFAEVARKGDAVEVDDPDSGTITGTITEGSSDVQSS</sequence>
<reference evidence="2 3" key="1">
    <citation type="submission" date="2012-12" db="EMBL/GenBank/DDBJ databases">
        <authorList>
            <person name="Sencilo A."/>
            <person name="Jacobs-Sera D."/>
            <person name="Russell D.A."/>
            <person name="Ko C."/>
            <person name="Atanasova N."/>
            <person name="Osterlund E."/>
            <person name="Oksanen H.M."/>
            <person name="Bamford D.H."/>
            <person name="Hatfull G.F."/>
            <person name="Roine E."/>
            <person name="Hendrix R.W."/>
        </authorList>
    </citation>
    <scope>NUCLEOTIDE SEQUENCE [LARGE SCALE GENOMIC DNA]</scope>
</reference>
<proteinExistence type="predicted"/>
<dbReference type="GeneID" id="16193959"/>
<dbReference type="RefSeq" id="YP_008059232.1">
    <property type="nucleotide sequence ID" value="NC_021328.1"/>
</dbReference>
<dbReference type="EMBL" id="KC292026">
    <property type="protein sequence ID" value="AGM11354.1"/>
    <property type="molecule type" value="Genomic_DNA"/>
</dbReference>
<dbReference type="Gene3D" id="2.40.50.230">
    <property type="entry name" value="Gp5 N-terminal domain"/>
    <property type="match status" value="1"/>
</dbReference>
<evidence type="ECO:0000313" key="2">
    <source>
        <dbReference type="EMBL" id="AGM11354.1"/>
    </source>
</evidence>